<keyword evidence="2" id="KW-0812">Transmembrane</keyword>
<name>A0ABW1EDT6_9BACT</name>
<dbReference type="SUPFAM" id="SSF81606">
    <property type="entry name" value="PP2C-like"/>
    <property type="match status" value="1"/>
</dbReference>
<feature type="transmembrane region" description="Helical" evidence="2">
    <location>
        <begin position="216"/>
        <end position="236"/>
    </location>
</feature>
<feature type="signal peptide" evidence="3">
    <location>
        <begin position="1"/>
        <end position="24"/>
    </location>
</feature>
<feature type="transmembrane region" description="Helical" evidence="2">
    <location>
        <begin position="414"/>
        <end position="440"/>
    </location>
</feature>
<feature type="transmembrane region" description="Helical" evidence="2">
    <location>
        <begin position="243"/>
        <end position="263"/>
    </location>
</feature>
<accession>A0ABW1EDT6</accession>
<keyword evidence="2" id="KW-0472">Membrane</keyword>
<comment type="caution">
    <text evidence="5">The sequence shown here is derived from an EMBL/GenBank/DDBJ whole genome shotgun (WGS) entry which is preliminary data.</text>
</comment>
<keyword evidence="6" id="KW-1185">Reference proteome</keyword>
<evidence type="ECO:0000313" key="5">
    <source>
        <dbReference type="EMBL" id="MFC5862466.1"/>
    </source>
</evidence>
<reference evidence="6" key="1">
    <citation type="journal article" date="2019" name="Int. J. Syst. Evol. Microbiol.">
        <title>The Global Catalogue of Microorganisms (GCM) 10K type strain sequencing project: providing services to taxonomists for standard genome sequencing and annotation.</title>
        <authorList>
            <consortium name="The Broad Institute Genomics Platform"/>
            <consortium name="The Broad Institute Genome Sequencing Center for Infectious Disease"/>
            <person name="Wu L."/>
            <person name="Ma J."/>
        </authorList>
    </citation>
    <scope>NUCLEOTIDE SEQUENCE [LARGE SCALE GENOMIC DNA]</scope>
    <source>
        <strain evidence="6">JCM 4087</strain>
    </source>
</reference>
<feature type="transmembrane region" description="Helical" evidence="2">
    <location>
        <begin position="376"/>
        <end position="394"/>
    </location>
</feature>
<feature type="transmembrane region" description="Helical" evidence="2">
    <location>
        <begin position="275"/>
        <end position="297"/>
    </location>
</feature>
<dbReference type="SMART" id="SM00331">
    <property type="entry name" value="PP2C_SIG"/>
    <property type="match status" value="1"/>
</dbReference>
<evidence type="ECO:0000256" key="2">
    <source>
        <dbReference type="SAM" id="Phobius"/>
    </source>
</evidence>
<evidence type="ECO:0000256" key="1">
    <source>
        <dbReference type="ARBA" id="ARBA00022801"/>
    </source>
</evidence>
<keyword evidence="1" id="KW-0378">Hydrolase</keyword>
<dbReference type="PANTHER" id="PTHR43156:SF2">
    <property type="entry name" value="STAGE II SPORULATION PROTEIN E"/>
    <property type="match status" value="1"/>
</dbReference>
<gene>
    <name evidence="5" type="ORF">ACFPT7_09215</name>
</gene>
<dbReference type="Proteomes" id="UP001596091">
    <property type="component" value="Unassembled WGS sequence"/>
</dbReference>
<dbReference type="InterPro" id="IPR052016">
    <property type="entry name" value="Bact_Sigma-Reg"/>
</dbReference>
<dbReference type="SUPFAM" id="SSF49785">
    <property type="entry name" value="Galactose-binding domain-like"/>
    <property type="match status" value="1"/>
</dbReference>
<organism evidence="5 6">
    <name type="scientific">Acidicapsa dinghuensis</name>
    <dbReference type="NCBI Taxonomy" id="2218256"/>
    <lineage>
        <taxon>Bacteria</taxon>
        <taxon>Pseudomonadati</taxon>
        <taxon>Acidobacteriota</taxon>
        <taxon>Terriglobia</taxon>
        <taxon>Terriglobales</taxon>
        <taxon>Acidobacteriaceae</taxon>
        <taxon>Acidicapsa</taxon>
    </lineage>
</organism>
<feature type="domain" description="PPM-type phosphatase" evidence="4">
    <location>
        <begin position="475"/>
        <end position="678"/>
    </location>
</feature>
<dbReference type="PANTHER" id="PTHR43156">
    <property type="entry name" value="STAGE II SPORULATION PROTEIN E-RELATED"/>
    <property type="match status" value="1"/>
</dbReference>
<protein>
    <submittedName>
        <fullName evidence="5">SpoIIE family protein phosphatase</fullName>
    </submittedName>
</protein>
<dbReference type="Gene3D" id="3.60.40.10">
    <property type="entry name" value="PPM-type phosphatase domain"/>
    <property type="match status" value="1"/>
</dbReference>
<keyword evidence="2" id="KW-1133">Transmembrane helix</keyword>
<dbReference type="Gene3D" id="2.60.120.260">
    <property type="entry name" value="Galactose-binding domain-like"/>
    <property type="match status" value="1"/>
</dbReference>
<dbReference type="EMBL" id="JBHSPH010000002">
    <property type="protein sequence ID" value="MFC5862466.1"/>
    <property type="molecule type" value="Genomic_DNA"/>
</dbReference>
<keyword evidence="3" id="KW-0732">Signal</keyword>
<dbReference type="InterPro" id="IPR008979">
    <property type="entry name" value="Galactose-bd-like_sf"/>
</dbReference>
<feature type="transmembrane region" description="Helical" evidence="2">
    <location>
        <begin position="309"/>
        <end position="329"/>
    </location>
</feature>
<sequence length="693" mass="75817">MRSKRCRAYLSFALFVIALSVAVAQKPSVSPQRSTTAISPMVLRNLGSGAIPLDGIWQFHTGDDPAWADPSFDDSQWEQLTSGKPWGEQGHASYAGFAWYRRHISSDLTRSPGNLAILIPHIDDTYELYWNGRLIGSNGKLPPHPAWYSDSQPSQTFGWPVHDSGVLAIRVWKAPLTTEDNGLRGGFEAPPLVGSSQAITAAKSELDYQWLRSRQFVYAEDLLYFIVALLGFLAWLRDRHQWTLLWIAGFAFASITRVALYGMGFPIPRSLADTVASLSSSIRDISLWFLLLTLLDLRNSPGIVRLTRAFAVASLLSTTLDGVVVMFLWPSSTSHHEVLLIDASLTAIYIVTAALPLFLVLYAFQRNLGKGLASRILAITAFACGMLQVVQNIAPQGSRYTHWTLSDRMSAPLFVLNGNAVSFTTLAGLLLLAALVFAVYRHALDDRRRQIALQQEFRSAQEVQQALIPEAEERVPGFILTSSYIPAAEVGGDFFQLIPAEGDYEGSTLVLMGDVSGKGLKAALVVALIVGAVRALAETTASPAEILAGINRRVCGRLQGGFVTCLVMRLDSDGNCVIANAGHPPPFLNHKEMETPGALPLGLINGVLYHELRFEIQAEDRLSLYTDGLLEARSESGEIYGFERVHALFARKPSAAEAAQAALDFGQEDDITILTLTRLEEPITQTSQVSYAI</sequence>
<dbReference type="InterPro" id="IPR036457">
    <property type="entry name" value="PPM-type-like_dom_sf"/>
</dbReference>
<dbReference type="InterPro" id="IPR001932">
    <property type="entry name" value="PPM-type_phosphatase-like_dom"/>
</dbReference>
<dbReference type="Pfam" id="PF07228">
    <property type="entry name" value="SpoIIE"/>
    <property type="match status" value="1"/>
</dbReference>
<feature type="transmembrane region" description="Helical" evidence="2">
    <location>
        <begin position="341"/>
        <end position="364"/>
    </location>
</feature>
<evidence type="ECO:0000313" key="6">
    <source>
        <dbReference type="Proteomes" id="UP001596091"/>
    </source>
</evidence>
<proteinExistence type="predicted"/>
<feature type="chain" id="PRO_5046281386" evidence="3">
    <location>
        <begin position="25"/>
        <end position="693"/>
    </location>
</feature>
<evidence type="ECO:0000259" key="4">
    <source>
        <dbReference type="SMART" id="SM00331"/>
    </source>
</evidence>
<dbReference type="RefSeq" id="WP_263335773.1">
    <property type="nucleotide sequence ID" value="NZ_JAGSYH010000003.1"/>
</dbReference>
<evidence type="ECO:0000256" key="3">
    <source>
        <dbReference type="SAM" id="SignalP"/>
    </source>
</evidence>